<protein>
    <submittedName>
        <fullName evidence="2">Uncharacterized protein</fullName>
    </submittedName>
</protein>
<reference evidence="2 3" key="1">
    <citation type="submission" date="2018-10" db="EMBL/GenBank/DDBJ databases">
        <authorList>
            <person name="Ekblom R."/>
            <person name="Jareborg N."/>
        </authorList>
    </citation>
    <scope>NUCLEOTIDE SEQUENCE [LARGE SCALE GENOMIC DNA]</scope>
    <source>
        <tissue evidence="2">Muscle</tissue>
    </source>
</reference>
<feature type="region of interest" description="Disordered" evidence="1">
    <location>
        <begin position="1"/>
        <end position="173"/>
    </location>
</feature>
<evidence type="ECO:0000313" key="2">
    <source>
        <dbReference type="EMBL" id="VCW79572.1"/>
    </source>
</evidence>
<sequence length="173" mass="19489">MPPRRRPAQHRWDGRGARLARSRPPLASSQTPRPAPSRPGARSRSPSPPLTTAFRRSDSRGRWGWMERPPRGRAQRRCRRETPPAESPRSEPIPPLPSLKRNPLHRHRSDYIVSAPARLSPQSFHLKKETGGQEKVQSDIPGAFLRVPADSPPPTSKRPQRYPRRAPALSQAA</sequence>
<dbReference type="Proteomes" id="UP000269945">
    <property type="component" value="Unassembled WGS sequence"/>
</dbReference>
<dbReference type="AlphaFoldDB" id="A0A9X9LR99"/>
<evidence type="ECO:0000256" key="1">
    <source>
        <dbReference type="SAM" id="MobiDB-lite"/>
    </source>
</evidence>
<name>A0A9X9LR99_GULGU</name>
<gene>
    <name evidence="2" type="ORF">BN2614_LOCUS1</name>
</gene>
<organism evidence="2 3">
    <name type="scientific">Gulo gulo</name>
    <name type="common">Wolverine</name>
    <name type="synonym">Gluton</name>
    <dbReference type="NCBI Taxonomy" id="48420"/>
    <lineage>
        <taxon>Eukaryota</taxon>
        <taxon>Metazoa</taxon>
        <taxon>Chordata</taxon>
        <taxon>Craniata</taxon>
        <taxon>Vertebrata</taxon>
        <taxon>Euteleostomi</taxon>
        <taxon>Mammalia</taxon>
        <taxon>Eutheria</taxon>
        <taxon>Laurasiatheria</taxon>
        <taxon>Carnivora</taxon>
        <taxon>Caniformia</taxon>
        <taxon>Musteloidea</taxon>
        <taxon>Mustelidae</taxon>
        <taxon>Guloninae</taxon>
        <taxon>Gulo</taxon>
    </lineage>
</organism>
<comment type="caution">
    <text evidence="2">The sequence shown here is derived from an EMBL/GenBank/DDBJ whole genome shotgun (WGS) entry which is preliminary data.</text>
</comment>
<evidence type="ECO:0000313" key="3">
    <source>
        <dbReference type="Proteomes" id="UP000269945"/>
    </source>
</evidence>
<dbReference type="EMBL" id="CYRY02012278">
    <property type="protein sequence ID" value="VCW79572.1"/>
    <property type="molecule type" value="Genomic_DNA"/>
</dbReference>
<accession>A0A9X9LR99</accession>
<keyword evidence="3" id="KW-1185">Reference proteome</keyword>
<proteinExistence type="predicted"/>